<dbReference type="EMBL" id="FMYV01000005">
    <property type="protein sequence ID" value="SDC60744.1"/>
    <property type="molecule type" value="Genomic_DNA"/>
</dbReference>
<dbReference type="CDD" id="cd00555">
    <property type="entry name" value="Maf"/>
    <property type="match status" value="1"/>
</dbReference>
<dbReference type="Proteomes" id="UP000199322">
    <property type="component" value="Unassembled WGS sequence"/>
</dbReference>
<dbReference type="EMBL" id="SRME01000005">
    <property type="protein sequence ID" value="TGG87292.1"/>
    <property type="molecule type" value="Genomic_DNA"/>
</dbReference>
<feature type="active site" description="Proton acceptor" evidence="3">
    <location>
        <position position="70"/>
    </location>
</feature>
<dbReference type="EC" id="3.6.1.9" evidence="3"/>
<sequence>MIKGKKIVLGSSSPRRQELLKMIVKEFKIKKKETDESYTSSTPEKIVKEIAEKKLNEIEIDDDEILITADTIVYFDGEILLKPKSKENAIDTLKKMKNNWHQVYTGVCIKKYDTIYDFIVKTDVHFRSFSDETVLYYVENYNVYDKAGAYGIQDFGAVLIDEIRGDYYNIMGLPISELYQRLKTL</sequence>
<dbReference type="OrthoDB" id="9807767at2"/>
<accession>A0A1G6MZS6</accession>
<dbReference type="GO" id="GO:0047429">
    <property type="term" value="F:nucleoside triphosphate diphosphatase activity"/>
    <property type="evidence" value="ECO:0007669"/>
    <property type="project" value="UniProtKB-EC"/>
</dbReference>
<reference evidence="4 6" key="1">
    <citation type="submission" date="2016-10" db="EMBL/GenBank/DDBJ databases">
        <authorList>
            <person name="de Groot N.N."/>
        </authorList>
    </citation>
    <scope>NUCLEOTIDE SEQUENCE [LARGE SCALE GENOMIC DNA]</scope>
    <source>
        <strain evidence="4 6">WG14</strain>
    </source>
</reference>
<dbReference type="SUPFAM" id="SSF52972">
    <property type="entry name" value="ITPase-like"/>
    <property type="match status" value="1"/>
</dbReference>
<comment type="catalytic activity">
    <reaction evidence="3">
        <text>dTTP + H2O = dTMP + diphosphate + H(+)</text>
        <dbReference type="Rhea" id="RHEA:28534"/>
        <dbReference type="ChEBI" id="CHEBI:15377"/>
        <dbReference type="ChEBI" id="CHEBI:15378"/>
        <dbReference type="ChEBI" id="CHEBI:33019"/>
        <dbReference type="ChEBI" id="CHEBI:37568"/>
        <dbReference type="ChEBI" id="CHEBI:63528"/>
        <dbReference type="EC" id="3.6.1.9"/>
    </reaction>
</comment>
<dbReference type="PANTHER" id="PTHR43213">
    <property type="entry name" value="BIFUNCTIONAL DTTP/UTP PYROPHOSPHATASE/METHYLTRANSFERASE PROTEIN-RELATED"/>
    <property type="match status" value="1"/>
</dbReference>
<feature type="site" description="Important for substrate specificity" evidence="3">
    <location>
        <position position="71"/>
    </location>
</feature>
<dbReference type="AlphaFoldDB" id="A0A1G6MZS6"/>
<dbReference type="Pfam" id="PF02545">
    <property type="entry name" value="Maf"/>
    <property type="match status" value="1"/>
</dbReference>
<dbReference type="HAMAP" id="MF_00528">
    <property type="entry name" value="Maf"/>
    <property type="match status" value="1"/>
</dbReference>
<evidence type="ECO:0000256" key="2">
    <source>
        <dbReference type="ARBA" id="ARBA00022801"/>
    </source>
</evidence>
<feature type="site" description="Important for substrate specificity" evidence="3">
    <location>
        <position position="153"/>
    </location>
</feature>
<comment type="caution">
    <text evidence="3">Lacks conserved residue(s) required for the propagation of feature annotation.</text>
</comment>
<evidence type="ECO:0000256" key="3">
    <source>
        <dbReference type="HAMAP-Rule" id="MF_00528"/>
    </source>
</evidence>
<dbReference type="PIRSF" id="PIRSF006305">
    <property type="entry name" value="Maf"/>
    <property type="match status" value="1"/>
</dbReference>
<keyword evidence="3" id="KW-0546">Nucleotide metabolism</keyword>
<dbReference type="InterPro" id="IPR029001">
    <property type="entry name" value="ITPase-like_fam"/>
</dbReference>
<evidence type="ECO:0000313" key="7">
    <source>
        <dbReference type="Proteomes" id="UP000297288"/>
    </source>
</evidence>
<comment type="cofactor">
    <cofactor evidence="1 3">
        <name>a divalent metal cation</name>
        <dbReference type="ChEBI" id="CHEBI:60240"/>
    </cofactor>
</comment>
<protein>
    <recommendedName>
        <fullName evidence="3">dTTP/UTP pyrophosphatase</fullName>
        <shortName evidence="3">dTTPase/UTPase</shortName>
        <ecNumber evidence="3">3.6.1.9</ecNumber>
    </recommendedName>
    <alternativeName>
        <fullName evidence="3">Nucleoside triphosphate pyrophosphatase</fullName>
    </alternativeName>
    <alternativeName>
        <fullName evidence="3">Nucleotide pyrophosphatase</fullName>
        <shortName evidence="3">Nucleotide PPase</shortName>
    </alternativeName>
</protein>
<evidence type="ECO:0000256" key="1">
    <source>
        <dbReference type="ARBA" id="ARBA00001968"/>
    </source>
</evidence>
<dbReference type="RefSeq" id="WP_091404155.1">
    <property type="nucleotide sequence ID" value="NZ_FMYV01000005.1"/>
</dbReference>
<evidence type="ECO:0000313" key="5">
    <source>
        <dbReference type="EMBL" id="TGG87292.1"/>
    </source>
</evidence>
<dbReference type="GO" id="GO:0009117">
    <property type="term" value="P:nucleotide metabolic process"/>
    <property type="evidence" value="ECO:0007669"/>
    <property type="project" value="UniProtKB-KW"/>
</dbReference>
<keyword evidence="6" id="KW-1185">Reference proteome</keyword>
<dbReference type="InterPro" id="IPR003697">
    <property type="entry name" value="Maf-like"/>
</dbReference>
<comment type="similarity">
    <text evidence="3">Belongs to the Maf family. YhdE subfamily.</text>
</comment>
<dbReference type="STRING" id="28234.SAMN04488588_1436"/>
<dbReference type="NCBIfam" id="TIGR00172">
    <property type="entry name" value="maf"/>
    <property type="match status" value="1"/>
</dbReference>
<reference evidence="5 7" key="2">
    <citation type="submission" date="2019-04" db="EMBL/GenBank/DDBJ databases">
        <title>Draft genome sequence data and analysis of a Fermenting Bacterium, Geotoga petraea strain HO-Geo1, isolated from heavy-oil petroleum reservoir in Russia.</title>
        <authorList>
            <person name="Grouzdev D.S."/>
            <person name="Semenova E.M."/>
            <person name="Sokolova D.S."/>
            <person name="Tourova T.P."/>
            <person name="Poltaraus A.B."/>
            <person name="Nazina T.N."/>
        </authorList>
    </citation>
    <scope>NUCLEOTIDE SEQUENCE [LARGE SCALE GENOMIC DNA]</scope>
    <source>
        <strain evidence="5 7">HO-Geo1</strain>
    </source>
</reference>
<evidence type="ECO:0000313" key="6">
    <source>
        <dbReference type="Proteomes" id="UP000199322"/>
    </source>
</evidence>
<evidence type="ECO:0000313" key="4">
    <source>
        <dbReference type="EMBL" id="SDC60744.1"/>
    </source>
</evidence>
<name>A0A1G6MZS6_9BACT</name>
<dbReference type="Proteomes" id="UP000297288">
    <property type="component" value="Unassembled WGS sequence"/>
</dbReference>
<organism evidence="4 6">
    <name type="scientific">Geotoga petraea</name>
    <dbReference type="NCBI Taxonomy" id="28234"/>
    <lineage>
        <taxon>Bacteria</taxon>
        <taxon>Thermotogati</taxon>
        <taxon>Thermotogota</taxon>
        <taxon>Thermotogae</taxon>
        <taxon>Petrotogales</taxon>
        <taxon>Petrotogaceae</taxon>
        <taxon>Geotoga</taxon>
    </lineage>
</organism>
<keyword evidence="2 3" id="KW-0378">Hydrolase</keyword>
<dbReference type="Gene3D" id="3.90.950.10">
    <property type="match status" value="1"/>
</dbReference>
<comment type="function">
    <text evidence="3">Nucleoside triphosphate pyrophosphatase that hydrolyzes dTTP and UTP. May have a dual role in cell division arrest and in preventing the incorporation of modified nucleotides into cellular nucleic acids.</text>
</comment>
<keyword evidence="3" id="KW-0963">Cytoplasm</keyword>
<gene>
    <name evidence="5" type="primary">maf</name>
    <name evidence="5" type="ORF">E4650_08280</name>
    <name evidence="4" type="ORF">SAMN04488588_1436</name>
</gene>
<proteinExistence type="inferred from homology"/>
<dbReference type="PANTHER" id="PTHR43213:SF5">
    <property type="entry name" value="BIFUNCTIONAL DTTP_UTP PYROPHOSPHATASE_METHYLTRANSFERASE PROTEIN-RELATED"/>
    <property type="match status" value="1"/>
</dbReference>
<dbReference type="GO" id="GO:0005737">
    <property type="term" value="C:cytoplasm"/>
    <property type="evidence" value="ECO:0007669"/>
    <property type="project" value="UniProtKB-SubCell"/>
</dbReference>
<comment type="subcellular location">
    <subcellularLocation>
        <location evidence="3">Cytoplasm</location>
    </subcellularLocation>
</comment>
<comment type="catalytic activity">
    <reaction evidence="3">
        <text>UTP + H2O = UMP + diphosphate + H(+)</text>
        <dbReference type="Rhea" id="RHEA:29395"/>
        <dbReference type="ChEBI" id="CHEBI:15377"/>
        <dbReference type="ChEBI" id="CHEBI:15378"/>
        <dbReference type="ChEBI" id="CHEBI:33019"/>
        <dbReference type="ChEBI" id="CHEBI:46398"/>
        <dbReference type="ChEBI" id="CHEBI:57865"/>
        <dbReference type="EC" id="3.6.1.9"/>
    </reaction>
</comment>
<feature type="site" description="Important for substrate specificity" evidence="3">
    <location>
        <position position="15"/>
    </location>
</feature>